<evidence type="ECO:0000259" key="1">
    <source>
        <dbReference type="Pfam" id="PF04149"/>
    </source>
</evidence>
<gene>
    <name evidence="2" type="ORF">LZ495_11655</name>
</gene>
<protein>
    <submittedName>
        <fullName evidence="2">DUF397 domain-containing protein</fullName>
    </submittedName>
</protein>
<dbReference type="EMBL" id="JAKFHA010000005">
    <property type="protein sequence ID" value="MCF2527869.1"/>
    <property type="molecule type" value="Genomic_DNA"/>
</dbReference>
<keyword evidence="3" id="KW-1185">Reference proteome</keyword>
<dbReference type="Proteomes" id="UP001165378">
    <property type="component" value="Unassembled WGS sequence"/>
</dbReference>
<dbReference type="InterPro" id="IPR007278">
    <property type="entry name" value="DUF397"/>
</dbReference>
<evidence type="ECO:0000313" key="3">
    <source>
        <dbReference type="Proteomes" id="UP001165378"/>
    </source>
</evidence>
<dbReference type="Pfam" id="PF04149">
    <property type="entry name" value="DUF397"/>
    <property type="match status" value="1"/>
</dbReference>
<comment type="caution">
    <text evidence="2">The sequence shown here is derived from an EMBL/GenBank/DDBJ whole genome shotgun (WGS) entry which is preliminary data.</text>
</comment>
<accession>A0AA41PXV2</accession>
<proteinExistence type="predicted"/>
<feature type="domain" description="DUF397" evidence="1">
    <location>
        <begin position="13"/>
        <end position="66"/>
    </location>
</feature>
<dbReference type="RefSeq" id="WP_235052039.1">
    <property type="nucleotide sequence ID" value="NZ_JAKFHA010000005.1"/>
</dbReference>
<name>A0AA41PXV2_9ACTN</name>
<organism evidence="2 3">
    <name type="scientific">Yinghuangia soli</name>
    <dbReference type="NCBI Taxonomy" id="2908204"/>
    <lineage>
        <taxon>Bacteria</taxon>
        <taxon>Bacillati</taxon>
        <taxon>Actinomycetota</taxon>
        <taxon>Actinomycetes</taxon>
        <taxon>Kitasatosporales</taxon>
        <taxon>Streptomycetaceae</taxon>
        <taxon>Yinghuangia</taxon>
    </lineage>
</organism>
<dbReference type="AlphaFoldDB" id="A0AA41PXV2"/>
<sequence>MTTERATDALAEAAWFKSSYSATDAGQCVEVALGARLAGVRDSKFLGGPVQLYRHEAWGALVSGLKGTSTPSI</sequence>
<reference evidence="2" key="1">
    <citation type="submission" date="2022-01" db="EMBL/GenBank/DDBJ databases">
        <title>Genome-Based Taxonomic Classification of the Phylum Actinobacteria.</title>
        <authorList>
            <person name="Gao Y."/>
        </authorList>
    </citation>
    <scope>NUCLEOTIDE SEQUENCE</scope>
    <source>
        <strain evidence="2">KLBMP 8922</strain>
    </source>
</reference>
<evidence type="ECO:0000313" key="2">
    <source>
        <dbReference type="EMBL" id="MCF2527869.1"/>
    </source>
</evidence>